<dbReference type="AlphaFoldDB" id="A0A6P1YS34"/>
<evidence type="ECO:0000259" key="6">
    <source>
        <dbReference type="Pfam" id="PF04138"/>
    </source>
</evidence>
<dbReference type="KEGG" id="apra:G3A50_20560"/>
<feature type="transmembrane region" description="Helical" evidence="5">
    <location>
        <begin position="105"/>
        <end position="125"/>
    </location>
</feature>
<feature type="domain" description="GtrA/DPMS transmembrane" evidence="6">
    <location>
        <begin position="8"/>
        <end position="90"/>
    </location>
</feature>
<keyword evidence="3 5" id="KW-1133">Transmembrane helix</keyword>
<evidence type="ECO:0000313" key="8">
    <source>
        <dbReference type="Proteomes" id="UP000464751"/>
    </source>
</evidence>
<keyword evidence="4 5" id="KW-0472">Membrane</keyword>
<dbReference type="GO" id="GO:0000271">
    <property type="term" value="P:polysaccharide biosynthetic process"/>
    <property type="evidence" value="ECO:0007669"/>
    <property type="project" value="InterPro"/>
</dbReference>
<evidence type="ECO:0000256" key="3">
    <source>
        <dbReference type="ARBA" id="ARBA00022989"/>
    </source>
</evidence>
<evidence type="ECO:0000256" key="5">
    <source>
        <dbReference type="SAM" id="Phobius"/>
    </source>
</evidence>
<feature type="transmembrane region" description="Helical" evidence="5">
    <location>
        <begin position="67"/>
        <end position="93"/>
    </location>
</feature>
<dbReference type="Proteomes" id="UP000464751">
    <property type="component" value="Chromosome"/>
</dbReference>
<feature type="transmembrane region" description="Helical" evidence="5">
    <location>
        <begin position="37"/>
        <end position="55"/>
    </location>
</feature>
<evidence type="ECO:0000256" key="1">
    <source>
        <dbReference type="ARBA" id="ARBA00004141"/>
    </source>
</evidence>
<dbReference type="RefSeq" id="WP_163076974.1">
    <property type="nucleotide sequence ID" value="NZ_CP048630.1"/>
</dbReference>
<name>A0A6P1YS34_9HYPH</name>
<gene>
    <name evidence="7" type="ORF">G3A50_20560</name>
</gene>
<proteinExistence type="predicted"/>
<dbReference type="Pfam" id="PF04138">
    <property type="entry name" value="GtrA_DPMS_TM"/>
    <property type="match status" value="1"/>
</dbReference>
<comment type="subcellular location">
    <subcellularLocation>
        <location evidence="1">Membrane</location>
        <topology evidence="1">Multi-pass membrane protein</topology>
    </subcellularLocation>
</comment>
<evidence type="ECO:0000256" key="4">
    <source>
        <dbReference type="ARBA" id="ARBA00023136"/>
    </source>
</evidence>
<evidence type="ECO:0000313" key="7">
    <source>
        <dbReference type="EMBL" id="QIB35835.1"/>
    </source>
</evidence>
<accession>A0A6P1YS34</accession>
<organism evidence="7 8">
    <name type="scientific">Ancylobacter pratisalsi</name>
    <dbReference type="NCBI Taxonomy" id="1745854"/>
    <lineage>
        <taxon>Bacteria</taxon>
        <taxon>Pseudomonadati</taxon>
        <taxon>Pseudomonadota</taxon>
        <taxon>Alphaproteobacteria</taxon>
        <taxon>Hyphomicrobiales</taxon>
        <taxon>Xanthobacteraceae</taxon>
        <taxon>Ancylobacter</taxon>
    </lineage>
</organism>
<reference evidence="7 8" key="1">
    <citation type="submission" date="2020-02" db="EMBL/GenBank/DDBJ databases">
        <authorList>
            <person name="Li G."/>
        </authorList>
    </citation>
    <scope>NUCLEOTIDE SEQUENCE [LARGE SCALE GENOMIC DNA]</scope>
    <source>
        <strain evidence="7 8">DSM 102029</strain>
    </source>
</reference>
<keyword evidence="2 5" id="KW-0812">Transmembrane</keyword>
<sequence length="130" mass="14354">MSREFLLFVLIGAFAATINLLARLLFSLAIPFEISVILAYPVGMTVAFVLNRYFVFNAGGSAATGQYVRFALVNLLALVQIWLVSVGLARYLFPAIGFVWHSETIAHAIALGSPILTSYFAHKYFSFRTV</sequence>
<keyword evidence="8" id="KW-1185">Reference proteome</keyword>
<dbReference type="GO" id="GO:0016020">
    <property type="term" value="C:membrane"/>
    <property type="evidence" value="ECO:0007669"/>
    <property type="project" value="UniProtKB-SubCell"/>
</dbReference>
<evidence type="ECO:0000256" key="2">
    <source>
        <dbReference type="ARBA" id="ARBA00022692"/>
    </source>
</evidence>
<dbReference type="EMBL" id="CP048630">
    <property type="protein sequence ID" value="QIB35835.1"/>
    <property type="molecule type" value="Genomic_DNA"/>
</dbReference>
<protein>
    <submittedName>
        <fullName evidence="7">GtrA family protein</fullName>
    </submittedName>
</protein>
<dbReference type="InterPro" id="IPR007267">
    <property type="entry name" value="GtrA_DPMS_TM"/>
</dbReference>